<proteinExistence type="predicted"/>
<feature type="region of interest" description="Disordered" evidence="1">
    <location>
        <begin position="58"/>
        <end position="81"/>
    </location>
</feature>
<dbReference type="Proteomes" id="UP000182179">
    <property type="component" value="Unassembled WGS sequence"/>
</dbReference>
<organism evidence="2 3">
    <name type="scientific">Pseudomonas costantinii</name>
    <dbReference type="NCBI Taxonomy" id="168469"/>
    <lineage>
        <taxon>Bacteria</taxon>
        <taxon>Pseudomonadati</taxon>
        <taxon>Pseudomonadota</taxon>
        <taxon>Gammaproteobacteria</taxon>
        <taxon>Pseudomonadales</taxon>
        <taxon>Pseudomonadaceae</taxon>
        <taxon>Pseudomonas</taxon>
    </lineage>
</organism>
<evidence type="ECO:0000313" key="3">
    <source>
        <dbReference type="Proteomes" id="UP000182179"/>
    </source>
</evidence>
<gene>
    <name evidence="2" type="ORF">SAMN04515675_0543</name>
</gene>
<comment type="caution">
    <text evidence="2">The sequence shown here is derived from an EMBL/GenBank/DDBJ whole genome shotgun (WGS) entry which is preliminary data.</text>
</comment>
<sequence>MEPEVIHIPELAKLLGRSESSIRSARQAGASWLPPFFKQGSRICWRVSTVRRFLQEYEEGRHTPARPGRKRQTPPTLSRVS</sequence>
<feature type="compositionally biased region" description="Basic residues" evidence="1">
    <location>
        <begin position="63"/>
        <end position="72"/>
    </location>
</feature>
<evidence type="ECO:0000256" key="1">
    <source>
        <dbReference type="SAM" id="MobiDB-lite"/>
    </source>
</evidence>
<keyword evidence="3" id="KW-1185">Reference proteome</keyword>
<dbReference type="RefSeq" id="WP_074851441.1">
    <property type="nucleotide sequence ID" value="NZ_FNTS01000002.1"/>
</dbReference>
<name>A0A1H4ZCK3_9PSED</name>
<protein>
    <recommendedName>
        <fullName evidence="4">DNA-binding protein</fullName>
    </recommendedName>
</protein>
<dbReference type="EMBL" id="FNTS01000002">
    <property type="protein sequence ID" value="SED27976.1"/>
    <property type="molecule type" value="Genomic_DNA"/>
</dbReference>
<evidence type="ECO:0000313" key="2">
    <source>
        <dbReference type="EMBL" id="SED27976.1"/>
    </source>
</evidence>
<evidence type="ECO:0008006" key="4">
    <source>
        <dbReference type="Google" id="ProtNLM"/>
    </source>
</evidence>
<accession>A0A1H4ZCK3</accession>
<reference evidence="2 3" key="1">
    <citation type="submission" date="2016-10" db="EMBL/GenBank/DDBJ databases">
        <authorList>
            <person name="Varghese N."/>
            <person name="Submissions S."/>
        </authorList>
    </citation>
    <scope>NUCLEOTIDE SEQUENCE [LARGE SCALE GENOMIC DNA]</scope>
    <source>
        <strain evidence="2 3">BS2773</strain>
    </source>
</reference>